<evidence type="ECO:0000313" key="2">
    <source>
        <dbReference type="Proteomes" id="UP000243542"/>
    </source>
</evidence>
<accession>A0A2A9FIZ1</accession>
<proteinExistence type="predicted"/>
<reference evidence="1 2" key="1">
    <citation type="submission" date="2017-10" db="EMBL/GenBank/DDBJ databases">
        <title>Sequencing the genomes of 1000 actinobacteria strains.</title>
        <authorList>
            <person name="Klenk H.-P."/>
        </authorList>
    </citation>
    <scope>NUCLEOTIDE SEQUENCE [LARGE SCALE GENOMIC DNA]</scope>
    <source>
        <strain evidence="1 2">DSM 46092</strain>
    </source>
</reference>
<keyword evidence="2" id="KW-1185">Reference proteome</keyword>
<dbReference type="Proteomes" id="UP000243542">
    <property type="component" value="Unassembled WGS sequence"/>
</dbReference>
<name>A0A2A9FIZ1_9PSEU</name>
<organism evidence="1 2">
    <name type="scientific">Amycolatopsis sulphurea</name>
    <dbReference type="NCBI Taxonomy" id="76022"/>
    <lineage>
        <taxon>Bacteria</taxon>
        <taxon>Bacillati</taxon>
        <taxon>Actinomycetota</taxon>
        <taxon>Actinomycetes</taxon>
        <taxon>Pseudonocardiales</taxon>
        <taxon>Pseudonocardiaceae</taxon>
        <taxon>Amycolatopsis</taxon>
    </lineage>
</organism>
<protein>
    <submittedName>
        <fullName evidence="1">Uncharacterized protein</fullName>
    </submittedName>
</protein>
<dbReference type="EMBL" id="PDJK01000002">
    <property type="protein sequence ID" value="PFG50542.1"/>
    <property type="molecule type" value="Genomic_DNA"/>
</dbReference>
<sequence length="55" mass="5950">MRKIPRAGVPGNPAAPETSVYTLVLSEKWGTVGNPVERRGDPRTTLACRVFGARL</sequence>
<evidence type="ECO:0000313" key="1">
    <source>
        <dbReference type="EMBL" id="PFG50542.1"/>
    </source>
</evidence>
<dbReference type="AlphaFoldDB" id="A0A2A9FIZ1"/>
<gene>
    <name evidence="1" type="ORF">ATK36_5782</name>
</gene>
<comment type="caution">
    <text evidence="1">The sequence shown here is derived from an EMBL/GenBank/DDBJ whole genome shotgun (WGS) entry which is preliminary data.</text>
</comment>